<feature type="domain" description="BIG2" evidence="2">
    <location>
        <begin position="693"/>
        <end position="773"/>
    </location>
</feature>
<feature type="domain" description="BIG2" evidence="2">
    <location>
        <begin position="608"/>
        <end position="690"/>
    </location>
</feature>
<evidence type="ECO:0000256" key="1">
    <source>
        <dbReference type="SAM" id="SignalP"/>
    </source>
</evidence>
<feature type="domain" description="BIG2" evidence="2">
    <location>
        <begin position="195"/>
        <end position="275"/>
    </location>
</feature>
<dbReference type="InterPro" id="IPR003343">
    <property type="entry name" value="Big_2"/>
</dbReference>
<organism evidence="3 4">
    <name type="scientific">Paenibacillus validus</name>
    <dbReference type="NCBI Taxonomy" id="44253"/>
    <lineage>
        <taxon>Bacteria</taxon>
        <taxon>Bacillati</taxon>
        <taxon>Bacillota</taxon>
        <taxon>Bacilli</taxon>
        <taxon>Bacillales</taxon>
        <taxon>Paenibacillaceae</taxon>
        <taxon>Paenibacillus</taxon>
    </lineage>
</organism>
<feature type="domain" description="BIG2" evidence="2">
    <location>
        <begin position="776"/>
        <end position="856"/>
    </location>
</feature>
<gene>
    <name evidence="3" type="ORF">GNP93_11215</name>
</gene>
<comment type="caution">
    <text evidence="3">The sequence shown here is derived from an EMBL/GenBank/DDBJ whole genome shotgun (WGS) entry which is preliminary data.</text>
</comment>
<dbReference type="InterPro" id="IPR008964">
    <property type="entry name" value="Invasin/intimin_cell_adhesion"/>
</dbReference>
<proteinExistence type="predicted"/>
<accession>A0A7X2ZAB7</accession>
<feature type="chain" id="PRO_5030595748" description="BIG2 domain-containing protein" evidence="1">
    <location>
        <begin position="20"/>
        <end position="859"/>
    </location>
</feature>
<dbReference type="SMART" id="SM00635">
    <property type="entry name" value="BID_2"/>
    <property type="match status" value="10"/>
</dbReference>
<name>A0A7X2ZAB7_9BACL</name>
<evidence type="ECO:0000313" key="3">
    <source>
        <dbReference type="EMBL" id="MUG71248.1"/>
    </source>
</evidence>
<feature type="domain" description="BIG2" evidence="2">
    <location>
        <begin position="28"/>
        <end position="108"/>
    </location>
</feature>
<feature type="domain" description="BIG2" evidence="2">
    <location>
        <begin position="361"/>
        <end position="441"/>
    </location>
</feature>
<evidence type="ECO:0000313" key="4">
    <source>
        <dbReference type="Proteomes" id="UP000450917"/>
    </source>
</evidence>
<feature type="signal peptide" evidence="1">
    <location>
        <begin position="1"/>
        <end position="19"/>
    </location>
</feature>
<dbReference type="Proteomes" id="UP000450917">
    <property type="component" value="Unassembled WGS sequence"/>
</dbReference>
<feature type="domain" description="BIG2" evidence="2">
    <location>
        <begin position="442"/>
        <end position="524"/>
    </location>
</feature>
<keyword evidence="1" id="KW-0732">Signal</keyword>
<sequence>MTRLLMLLLGFVVATSAFGSVSVRAQEQISSLVLNKNELSLEVGATAALTATAVYVSGTTENVTVKTEWNSGDPDVASVYAGSVTAKKEGKAVITSTYMGKTVIVNVDVTKRVRSLIKDKQLIELRQGQSEQIKLTAYYDDGTSEDVTAKSDWNIDNGSIATVVNGNVTGQSSGSTSITAKYNNQQVTVPVYVEIVKRVDPEKTQVSLLLNDTESVKLFATYPDGSVEDVSDKADWESDDETVADVIKGKITGYGPGQATIKAAYGTKSTTIKVDVDQAMKIALDQQSLFMKKNATEQLKLVATYPDGSSEDITGRAEWSSTDEDVVYVIKGKLSANESGEATVSAKYGNKTVTTRVDVDVPRRLELSKEDLDLKTGESEQVTLQATYADGTEEDVTGQAEWKSDSAGTADVSGGKITAYKAGRATITAKYGGKSVSLDLSVDVPTKLVPSVKAVNFQAGSSEQVTLKAVYVDGREEDVTSRAEWSTAAADIAEVKRGLITGVGTGATTIKAQFGTRSIAIPVSVGVLKTLTADKTLLILKKHEAYTIKLTATYTDGTSLDVVQDAQWSTSNANAATVEQGVITAEGAGEAKVTGSFGGKSVTVTVQVDTANKLTAAPSMLAFDLGETKVIALTATDGSGVSKNVTAEAEWKSGDEKVVQVVNGVVTPVSRGKTTITAAFGGKTVSIPVEIGVVQSLEVDRKFISTKKGQSVQITLTALLSDGTKKDVTDQGVWRSSSYKIVDVAGGWVTAVDSGTATVLVSFGGKTVSIPVEVDKLKYLKTNEVAVEMKKGETLQMKAVATFFDGTEEDVTVEGLWSSTNIRIADVKDGTIKATGKGKATVTVTYAKKKTTIVVNVVN</sequence>
<evidence type="ECO:0000259" key="2">
    <source>
        <dbReference type="SMART" id="SM00635"/>
    </source>
</evidence>
<feature type="domain" description="BIG2" evidence="2">
    <location>
        <begin position="278"/>
        <end position="358"/>
    </location>
</feature>
<reference evidence="3 4" key="1">
    <citation type="submission" date="2019-11" db="EMBL/GenBank/DDBJ databases">
        <title>Draft genome sequences of five Paenibacillus species of dairy origin.</title>
        <authorList>
            <person name="Olajide A.M."/>
            <person name="Chen S."/>
            <person name="Lapointe G."/>
        </authorList>
    </citation>
    <scope>NUCLEOTIDE SEQUENCE [LARGE SCALE GENOMIC DNA]</scope>
    <source>
        <strain evidence="3 4">2CS3</strain>
    </source>
</reference>
<keyword evidence="4" id="KW-1185">Reference proteome</keyword>
<dbReference type="EMBL" id="WNZX01000008">
    <property type="protein sequence ID" value="MUG71248.1"/>
    <property type="molecule type" value="Genomic_DNA"/>
</dbReference>
<feature type="domain" description="BIG2" evidence="2">
    <location>
        <begin position="527"/>
        <end position="607"/>
    </location>
</feature>
<dbReference type="SUPFAM" id="SSF49373">
    <property type="entry name" value="Invasin/intimin cell-adhesion fragments"/>
    <property type="match status" value="9"/>
</dbReference>
<dbReference type="AlphaFoldDB" id="A0A7X2ZAB7"/>
<dbReference type="Gene3D" id="2.60.40.1080">
    <property type="match status" value="10"/>
</dbReference>
<feature type="domain" description="BIG2" evidence="2">
    <location>
        <begin position="112"/>
        <end position="192"/>
    </location>
</feature>
<protein>
    <recommendedName>
        <fullName evidence="2">BIG2 domain-containing protein</fullName>
    </recommendedName>
</protein>